<evidence type="ECO:0000256" key="5">
    <source>
        <dbReference type="ARBA" id="ARBA00011881"/>
    </source>
</evidence>
<feature type="domain" description="Amidohydrolase-related" evidence="11">
    <location>
        <begin position="66"/>
        <end position="432"/>
    </location>
</feature>
<dbReference type="eggNOG" id="KOG2584">
    <property type="taxonomic scope" value="Eukaryota"/>
</dbReference>
<dbReference type="STRING" id="5786.F0ZVS5"/>
<keyword evidence="7" id="KW-0659">Purine metabolism</keyword>
<dbReference type="PANTHER" id="PTHR43668">
    <property type="entry name" value="ALLANTOINASE"/>
    <property type="match status" value="1"/>
</dbReference>
<dbReference type="InterPro" id="IPR032466">
    <property type="entry name" value="Metal_Hydrolase"/>
</dbReference>
<evidence type="ECO:0000256" key="7">
    <source>
        <dbReference type="ARBA" id="ARBA00022631"/>
    </source>
</evidence>
<dbReference type="VEuPathDB" id="AmoebaDB:DICPUDRAFT_57406"/>
<dbReference type="Gene3D" id="3.20.20.140">
    <property type="entry name" value="Metal-dependent hydrolases"/>
    <property type="match status" value="1"/>
</dbReference>
<keyword evidence="10" id="KW-0862">Zinc</keyword>
<dbReference type="AlphaFoldDB" id="F0ZVS5"/>
<evidence type="ECO:0000259" key="11">
    <source>
        <dbReference type="Pfam" id="PF01979"/>
    </source>
</evidence>
<dbReference type="InterPro" id="IPR006680">
    <property type="entry name" value="Amidohydro-rel"/>
</dbReference>
<dbReference type="Gene3D" id="1.10.3330.10">
    <property type="entry name" value="Oxo-4-hydroxy-4-carboxy-5-ureidoimidazoline decarboxylase"/>
    <property type="match status" value="1"/>
</dbReference>
<proteinExistence type="inferred from homology"/>
<dbReference type="GeneID" id="10507699"/>
<dbReference type="OMA" id="HICHVSH"/>
<dbReference type="OrthoDB" id="16559at2759"/>
<evidence type="ECO:0000313" key="13">
    <source>
        <dbReference type="EMBL" id="EGC31950.1"/>
    </source>
</evidence>
<dbReference type="InterPro" id="IPR036778">
    <property type="entry name" value="OHCU_decarboxylase_sf"/>
</dbReference>
<comment type="subunit">
    <text evidence="5">Homotetramer.</text>
</comment>
<evidence type="ECO:0000256" key="3">
    <source>
        <dbReference type="ARBA" id="ARBA00004968"/>
    </source>
</evidence>
<dbReference type="InParanoid" id="F0ZVS5"/>
<dbReference type="Pfam" id="PF01979">
    <property type="entry name" value="Amidohydro_1"/>
    <property type="match status" value="1"/>
</dbReference>
<protein>
    <recommendedName>
        <fullName evidence="6">allantoinase</fullName>
        <ecNumber evidence="6">3.5.2.5</ecNumber>
    </recommendedName>
</protein>
<evidence type="ECO:0000313" key="14">
    <source>
        <dbReference type="Proteomes" id="UP000001064"/>
    </source>
</evidence>
<evidence type="ECO:0000259" key="12">
    <source>
        <dbReference type="Pfam" id="PF09349"/>
    </source>
</evidence>
<keyword evidence="8" id="KW-0479">Metal-binding</keyword>
<dbReference type="SUPFAM" id="SSF51338">
    <property type="entry name" value="Composite domain of metallo-dependent hydrolases"/>
    <property type="match status" value="1"/>
</dbReference>
<feature type="domain" description="Oxo-4-hydroxy-4-carboxy-5-ureidoimidazoline decarboxylase" evidence="12">
    <location>
        <begin position="496"/>
        <end position="653"/>
    </location>
</feature>
<evidence type="ECO:0000256" key="1">
    <source>
        <dbReference type="ARBA" id="ARBA00001756"/>
    </source>
</evidence>
<dbReference type="UniPathway" id="UPA00395">
    <property type="reaction ID" value="UER00653"/>
</dbReference>
<comment type="similarity">
    <text evidence="4">Belongs to the metallo-dependent hydrolases superfamily. Allantoinase family.</text>
</comment>
<gene>
    <name evidence="13" type="ORF">DICPUDRAFT_57406</name>
</gene>
<comment type="pathway">
    <text evidence="3">Nitrogen metabolism; (S)-allantoin degradation; allantoate from (S)-allantoin: step 1/1.</text>
</comment>
<dbReference type="PANTHER" id="PTHR43668:SF2">
    <property type="entry name" value="ALLANTOINASE"/>
    <property type="match status" value="1"/>
</dbReference>
<accession>F0ZVS5</accession>
<name>F0ZVS5_DICPU</name>
<evidence type="ECO:0000256" key="4">
    <source>
        <dbReference type="ARBA" id="ARBA00010368"/>
    </source>
</evidence>
<dbReference type="InterPro" id="IPR050138">
    <property type="entry name" value="DHOase/Allantoinase_Hydrolase"/>
</dbReference>
<comment type="cofactor">
    <cofactor evidence="2">
        <name>Zn(2+)</name>
        <dbReference type="ChEBI" id="CHEBI:29105"/>
    </cofactor>
</comment>
<reference evidence="14" key="1">
    <citation type="journal article" date="2011" name="Genome Biol.">
        <title>Comparative genomics of the social amoebae Dictyostelium discoideum and Dictyostelium purpureum.</title>
        <authorList>
            <consortium name="US DOE Joint Genome Institute (JGI-PGF)"/>
            <person name="Sucgang R."/>
            <person name="Kuo A."/>
            <person name="Tian X."/>
            <person name="Salerno W."/>
            <person name="Parikh A."/>
            <person name="Feasley C.L."/>
            <person name="Dalin E."/>
            <person name="Tu H."/>
            <person name="Huang E."/>
            <person name="Barry K."/>
            <person name="Lindquist E."/>
            <person name="Shapiro H."/>
            <person name="Bruce D."/>
            <person name="Schmutz J."/>
            <person name="Salamov A."/>
            <person name="Fey P."/>
            <person name="Gaudet P."/>
            <person name="Anjard C."/>
            <person name="Babu M.M."/>
            <person name="Basu S."/>
            <person name="Bushmanova Y."/>
            <person name="van der Wel H."/>
            <person name="Katoh-Kurasawa M."/>
            <person name="Dinh C."/>
            <person name="Coutinho P.M."/>
            <person name="Saito T."/>
            <person name="Elias M."/>
            <person name="Schaap P."/>
            <person name="Kay R.R."/>
            <person name="Henrissat B."/>
            <person name="Eichinger L."/>
            <person name="Rivero F."/>
            <person name="Putnam N.H."/>
            <person name="West C.M."/>
            <person name="Loomis W.F."/>
            <person name="Chisholm R.L."/>
            <person name="Shaulsky G."/>
            <person name="Strassmann J.E."/>
            <person name="Queller D.C."/>
            <person name="Kuspa A."/>
            <person name="Grigoriev I.V."/>
        </authorList>
    </citation>
    <scope>NUCLEOTIDE SEQUENCE [LARGE SCALE GENOMIC DNA]</scope>
    <source>
        <strain evidence="14">QSDP1</strain>
    </source>
</reference>
<dbReference type="FunFam" id="3.20.20.140:FF:000122">
    <property type="entry name" value="Probable allantoinase 2"/>
    <property type="match status" value="1"/>
</dbReference>
<dbReference type="Pfam" id="PF09349">
    <property type="entry name" value="OHCU_decarbox"/>
    <property type="match status" value="1"/>
</dbReference>
<dbReference type="FunCoup" id="F0ZVS5">
    <property type="interactions" value="2"/>
</dbReference>
<dbReference type="GO" id="GO:0006145">
    <property type="term" value="P:purine nucleobase catabolic process"/>
    <property type="evidence" value="ECO:0000318"/>
    <property type="project" value="GO_Central"/>
</dbReference>
<evidence type="ECO:0000256" key="2">
    <source>
        <dbReference type="ARBA" id="ARBA00001947"/>
    </source>
</evidence>
<dbReference type="InterPro" id="IPR017593">
    <property type="entry name" value="Allantoinase"/>
</dbReference>
<organism evidence="13 14">
    <name type="scientific">Dictyostelium purpureum</name>
    <name type="common">Slime mold</name>
    <dbReference type="NCBI Taxonomy" id="5786"/>
    <lineage>
        <taxon>Eukaryota</taxon>
        <taxon>Amoebozoa</taxon>
        <taxon>Evosea</taxon>
        <taxon>Eumycetozoa</taxon>
        <taxon>Dictyostelia</taxon>
        <taxon>Dictyosteliales</taxon>
        <taxon>Dictyosteliaceae</taxon>
        <taxon>Dictyostelium</taxon>
    </lineage>
</organism>
<dbReference type="FunFam" id="1.10.3330.10:FF:000006">
    <property type="entry name" value="Probable allantoinase 1"/>
    <property type="match status" value="1"/>
</dbReference>
<evidence type="ECO:0000256" key="9">
    <source>
        <dbReference type="ARBA" id="ARBA00022801"/>
    </source>
</evidence>
<dbReference type="SUPFAM" id="SSF51556">
    <property type="entry name" value="Metallo-dependent hydrolases"/>
    <property type="match status" value="1"/>
</dbReference>
<comment type="catalytic activity">
    <reaction evidence="1">
        <text>(S)-allantoin + H2O = allantoate + H(+)</text>
        <dbReference type="Rhea" id="RHEA:17029"/>
        <dbReference type="ChEBI" id="CHEBI:15377"/>
        <dbReference type="ChEBI" id="CHEBI:15378"/>
        <dbReference type="ChEBI" id="CHEBI:15678"/>
        <dbReference type="ChEBI" id="CHEBI:17536"/>
        <dbReference type="EC" id="3.5.2.5"/>
    </reaction>
</comment>
<keyword evidence="9" id="KW-0378">Hydrolase</keyword>
<dbReference type="Proteomes" id="UP000001064">
    <property type="component" value="Unassembled WGS sequence"/>
</dbReference>
<sequence>MNTGNCNNKLKILKGRNIIINNSIKEASVLVRNGIICGIKEYNYEPTEEFDLLISKELSENKDIVIMGGLVDSHVHVNEPGRTEWEGFVCATSAAAAGGVTTIIDMPLNSSPVTTSLDSLNKKIEAMKDKLRVDVGLLGGIVPGNSNEIKRMVLEGGVVGFKSFLVHSGIDEFPHVQETDIQEAMEIMKSLAVEEGGRDVVMMFHAEIGEPIEKATAKLIEENADPRKYNTFLQSRPREAENIAINMILELSKKNNVRTHIVHLSSSDILDTLDNAIHKEKIPITAETTFHYLYFVSEKVPDGETLYKCCPPVREEENKELLWQALQRGTINIIVSDHSPCTLELKLVEEGDFMKAWGGISSLQLGLPIIWTEAKKRDIPIHNLSKWMSDEPARLVGLNDRKGSIKIGRDADFVVWNPKEEFVVDQDKLMVKNKHSPYHQQRLFGIIYETILRGDSIFKKDQERITKVTGQRLIQTKIHTNPTYPKPFLPTIELLNSLDEPEFFNCIHLLFEAAPPLATRLYAKKPFRSYQELINEAESIIGSLGDEDKIVVINAHPRIGLNPAEIKKTSSISFREQGLENEKIDERVIEIYSTLKTLNEQYEKQFGFKFVEFVNGRSKEQIIPVLRERLNNSKDQELKTGLKAMTDISNARLSKLIQQ</sequence>
<evidence type="ECO:0000256" key="6">
    <source>
        <dbReference type="ARBA" id="ARBA00012863"/>
    </source>
</evidence>
<evidence type="ECO:0000256" key="10">
    <source>
        <dbReference type="ARBA" id="ARBA00022833"/>
    </source>
</evidence>
<dbReference type="InterPro" id="IPR011059">
    <property type="entry name" value="Metal-dep_hydrolase_composite"/>
</dbReference>
<evidence type="ECO:0000256" key="8">
    <source>
        <dbReference type="ARBA" id="ARBA00022723"/>
    </source>
</evidence>
<dbReference type="GO" id="GO:0000256">
    <property type="term" value="P:allantoin catabolic process"/>
    <property type="evidence" value="ECO:0007669"/>
    <property type="project" value="UniProtKB-UniPathway"/>
</dbReference>
<dbReference type="GO" id="GO:0005737">
    <property type="term" value="C:cytoplasm"/>
    <property type="evidence" value="ECO:0000318"/>
    <property type="project" value="GO_Central"/>
</dbReference>
<dbReference type="InterPro" id="IPR002195">
    <property type="entry name" value="Dihydroorotase_CS"/>
</dbReference>
<dbReference type="GO" id="GO:0004038">
    <property type="term" value="F:allantoinase activity"/>
    <property type="evidence" value="ECO:0000318"/>
    <property type="project" value="GO_Central"/>
</dbReference>
<dbReference type="RefSeq" id="XP_003291519.1">
    <property type="nucleotide sequence ID" value="XM_003291471.1"/>
</dbReference>
<dbReference type="EMBL" id="GL871220">
    <property type="protein sequence ID" value="EGC31950.1"/>
    <property type="molecule type" value="Genomic_DNA"/>
</dbReference>
<dbReference type="SUPFAM" id="SSF158694">
    <property type="entry name" value="UraD-Like"/>
    <property type="match status" value="1"/>
</dbReference>
<dbReference type="EC" id="3.5.2.5" evidence="6"/>
<dbReference type="InterPro" id="IPR018020">
    <property type="entry name" value="OHCU_decarboxylase"/>
</dbReference>
<dbReference type="GO" id="GO:0008270">
    <property type="term" value="F:zinc ion binding"/>
    <property type="evidence" value="ECO:0007669"/>
    <property type="project" value="InterPro"/>
</dbReference>
<dbReference type="PROSITE" id="PS00482">
    <property type="entry name" value="DIHYDROOROTASE_1"/>
    <property type="match status" value="1"/>
</dbReference>
<dbReference type="GO" id="GO:0050897">
    <property type="term" value="F:cobalt ion binding"/>
    <property type="evidence" value="ECO:0007669"/>
    <property type="project" value="InterPro"/>
</dbReference>
<keyword evidence="14" id="KW-1185">Reference proteome</keyword>
<dbReference type="NCBIfam" id="TIGR03178">
    <property type="entry name" value="allantoinase"/>
    <property type="match status" value="1"/>
</dbReference>
<dbReference type="KEGG" id="dpp:DICPUDRAFT_57406"/>